<evidence type="ECO:0008006" key="3">
    <source>
        <dbReference type="Google" id="ProtNLM"/>
    </source>
</evidence>
<sequence>MEMSKASLQLWPEGLKGNPITIPSKFNRLVIMATNKKSIHSVSKISNQTKSRRLCVSNYYFSPTSAEGYKYYHSTSFRGFPGELVKDLVLRSSAQIRTTLKSMTGTFFGSVISTGHFRKHDNHND</sequence>
<dbReference type="AlphaFoldDB" id="A0A853MDH4"/>
<evidence type="ECO:0000313" key="2">
    <source>
        <dbReference type="Proteomes" id="UP000093903"/>
    </source>
</evidence>
<evidence type="ECO:0000313" key="1">
    <source>
        <dbReference type="EMBL" id="OBU76959.1"/>
    </source>
</evidence>
<organism evidence="1 2">
    <name type="scientific">Cylindrospermopsis raciborskii CS-505</name>
    <dbReference type="NCBI Taxonomy" id="533240"/>
    <lineage>
        <taxon>Bacteria</taxon>
        <taxon>Bacillati</taxon>
        <taxon>Cyanobacteriota</taxon>
        <taxon>Cyanophyceae</taxon>
        <taxon>Nostocales</taxon>
        <taxon>Aphanizomenonaceae</taxon>
        <taxon>Cylindrospermopsis</taxon>
    </lineage>
</organism>
<name>A0A853MDH4_9CYAN</name>
<dbReference type="EMBL" id="LYXA01000001">
    <property type="protein sequence ID" value="OBU76959.1"/>
    <property type="molecule type" value="Genomic_DNA"/>
</dbReference>
<protein>
    <recommendedName>
        <fullName evidence="3">Prolyl 4-hydroxylase alpha subunit Fe(2+) 2OG dioxygenase domain-containing protein</fullName>
    </recommendedName>
</protein>
<dbReference type="Gene3D" id="2.60.120.620">
    <property type="entry name" value="q2cbj1_9rhob like domain"/>
    <property type="match status" value="1"/>
</dbReference>
<proteinExistence type="predicted"/>
<accession>A0A853MDH4</accession>
<dbReference type="Proteomes" id="UP000093903">
    <property type="component" value="Unassembled WGS sequence"/>
</dbReference>
<comment type="caution">
    <text evidence="1">The sequence shown here is derived from an EMBL/GenBank/DDBJ whole genome shotgun (WGS) entry which is preliminary data.</text>
</comment>
<gene>
    <name evidence="1" type="ORF">A9P98_12105</name>
</gene>
<reference evidence="1 2" key="1">
    <citation type="submission" date="2016-05" db="EMBL/GenBank/DDBJ databases">
        <title>First complete genome of the cyanobacterium Cylindrospermopsis raciborskii CS505, containing a circular chromosome and a single extrachromosomal element.</title>
        <authorList>
            <person name="Fuentes J."/>
            <person name="Tamames J."/>
            <person name="Allen E."/>
            <person name="Plominski A."/>
            <person name="Vasquez M."/>
        </authorList>
    </citation>
    <scope>NUCLEOTIDE SEQUENCE [LARGE SCALE GENOMIC DNA]</scope>
    <source>
        <strain evidence="1 2">CS505</strain>
    </source>
</reference>